<keyword evidence="2" id="KW-1185">Reference proteome</keyword>
<reference evidence="1" key="2">
    <citation type="submission" date="2023-06" db="EMBL/GenBank/DDBJ databases">
        <authorList>
            <consortium name="Lawrence Berkeley National Laboratory"/>
            <person name="Haridas S."/>
            <person name="Hensen N."/>
            <person name="Bonometti L."/>
            <person name="Westerberg I."/>
            <person name="Brannstrom I.O."/>
            <person name="Guillou S."/>
            <person name="Cros-Aarteil S."/>
            <person name="Calhoun S."/>
            <person name="Kuo A."/>
            <person name="Mondo S."/>
            <person name="Pangilinan J."/>
            <person name="Riley R."/>
            <person name="Labutti K."/>
            <person name="Andreopoulos B."/>
            <person name="Lipzen A."/>
            <person name="Chen C."/>
            <person name="Yanf M."/>
            <person name="Daum C."/>
            <person name="Ng V."/>
            <person name="Clum A."/>
            <person name="Steindorff A."/>
            <person name="Ohm R."/>
            <person name="Martin F."/>
            <person name="Silar P."/>
            <person name="Natvig D."/>
            <person name="Lalanne C."/>
            <person name="Gautier V."/>
            <person name="Ament-Velasquez S.L."/>
            <person name="Kruys A."/>
            <person name="Hutchinson M.I."/>
            <person name="Powell A.J."/>
            <person name="Barry K."/>
            <person name="Miller A.N."/>
            <person name="Grigoriev I.V."/>
            <person name="Debuchy R."/>
            <person name="Gladieux P."/>
            <person name="Thoren M.H."/>
            <person name="Johannesson H."/>
        </authorList>
    </citation>
    <scope>NUCLEOTIDE SEQUENCE</scope>
    <source>
        <strain evidence="1">CBS 955.72</strain>
    </source>
</reference>
<proteinExistence type="predicted"/>
<protein>
    <submittedName>
        <fullName evidence="1">Uncharacterized protein</fullName>
    </submittedName>
</protein>
<comment type="caution">
    <text evidence="1">The sequence shown here is derived from an EMBL/GenBank/DDBJ whole genome shotgun (WGS) entry which is preliminary data.</text>
</comment>
<evidence type="ECO:0000313" key="1">
    <source>
        <dbReference type="EMBL" id="KAK3358828.1"/>
    </source>
</evidence>
<organism evidence="1 2">
    <name type="scientific">Lasiosphaeria hispida</name>
    <dbReference type="NCBI Taxonomy" id="260671"/>
    <lineage>
        <taxon>Eukaryota</taxon>
        <taxon>Fungi</taxon>
        <taxon>Dikarya</taxon>
        <taxon>Ascomycota</taxon>
        <taxon>Pezizomycotina</taxon>
        <taxon>Sordariomycetes</taxon>
        <taxon>Sordariomycetidae</taxon>
        <taxon>Sordariales</taxon>
        <taxon>Lasiosphaeriaceae</taxon>
        <taxon>Lasiosphaeria</taxon>
    </lineage>
</organism>
<accession>A0AAJ0HPJ8</accession>
<dbReference type="EMBL" id="JAUIQD010000002">
    <property type="protein sequence ID" value="KAK3358828.1"/>
    <property type="molecule type" value="Genomic_DNA"/>
</dbReference>
<reference evidence="1" key="1">
    <citation type="journal article" date="2023" name="Mol. Phylogenet. Evol.">
        <title>Genome-scale phylogeny and comparative genomics of the fungal order Sordariales.</title>
        <authorList>
            <person name="Hensen N."/>
            <person name="Bonometti L."/>
            <person name="Westerberg I."/>
            <person name="Brannstrom I.O."/>
            <person name="Guillou S."/>
            <person name="Cros-Aarteil S."/>
            <person name="Calhoun S."/>
            <person name="Haridas S."/>
            <person name="Kuo A."/>
            <person name="Mondo S."/>
            <person name="Pangilinan J."/>
            <person name="Riley R."/>
            <person name="LaButti K."/>
            <person name="Andreopoulos B."/>
            <person name="Lipzen A."/>
            <person name="Chen C."/>
            <person name="Yan M."/>
            <person name="Daum C."/>
            <person name="Ng V."/>
            <person name="Clum A."/>
            <person name="Steindorff A."/>
            <person name="Ohm R.A."/>
            <person name="Martin F."/>
            <person name="Silar P."/>
            <person name="Natvig D.O."/>
            <person name="Lalanne C."/>
            <person name="Gautier V."/>
            <person name="Ament-Velasquez S.L."/>
            <person name="Kruys A."/>
            <person name="Hutchinson M.I."/>
            <person name="Powell A.J."/>
            <person name="Barry K."/>
            <person name="Miller A.N."/>
            <person name="Grigoriev I.V."/>
            <person name="Debuchy R."/>
            <person name="Gladieux P."/>
            <person name="Hiltunen Thoren M."/>
            <person name="Johannesson H."/>
        </authorList>
    </citation>
    <scope>NUCLEOTIDE SEQUENCE</scope>
    <source>
        <strain evidence="1">CBS 955.72</strain>
    </source>
</reference>
<sequence length="237" mass="26343">MQNSAVLYLQKGAGDQDFLAIRCGLGMDSYIVGRHTDMGYARCNIFGCECLGLTTMVDLKQAHGQGSEGRPRVARQCVPPVPPSSSAAIKAKPHLGEEAFWDANQASPWHTERRLSTSTSRREQARASMCRHEQHAQVFAAISQHCARNWHRWAWGVSGRAGRAGRAAGSRPNRCCLLLAPGCWWALGLLVRRLSAPSWPAILGCQWWPSGGRKWDSSLCWAQLGKHRRLKRRANCE</sequence>
<dbReference type="AlphaFoldDB" id="A0AAJ0HPJ8"/>
<gene>
    <name evidence="1" type="ORF">B0T25DRAFT_77218</name>
</gene>
<dbReference type="Proteomes" id="UP001275084">
    <property type="component" value="Unassembled WGS sequence"/>
</dbReference>
<evidence type="ECO:0000313" key="2">
    <source>
        <dbReference type="Proteomes" id="UP001275084"/>
    </source>
</evidence>
<name>A0AAJ0HPJ8_9PEZI</name>